<comment type="function">
    <text evidence="9">S-adenosyl-L-methionine-dependent methyltransferase that specifically methylates the N(1) position of adenine in helix 25.1 in 25S rRNA. Required both for ribosomal 40S and 60S subunits biogenesis. Required for efficient pre-rRNA cleavage at site A2.</text>
</comment>
<evidence type="ECO:0000256" key="1">
    <source>
        <dbReference type="ARBA" id="ARBA00004604"/>
    </source>
</evidence>
<dbReference type="Gene3D" id="3.40.50.150">
    <property type="entry name" value="Vaccinia Virus protein VP39"/>
    <property type="match status" value="1"/>
</dbReference>
<dbReference type="GO" id="GO:0042273">
    <property type="term" value="P:ribosomal large subunit biogenesis"/>
    <property type="evidence" value="ECO:0007669"/>
    <property type="project" value="TreeGrafter"/>
</dbReference>
<name>A0A4R0R5L9_9APHY</name>
<dbReference type="SUPFAM" id="SSF53335">
    <property type="entry name" value="S-adenosyl-L-methionine-dependent methyltransferases"/>
    <property type="match status" value="1"/>
</dbReference>
<dbReference type="Proteomes" id="UP000292702">
    <property type="component" value="Unassembled WGS sequence"/>
</dbReference>
<protein>
    <recommendedName>
        <fullName evidence="8 9">Ribosomal RNA-processing protein 8</fullName>
        <ecNumber evidence="9">2.1.1.-</ecNumber>
    </recommendedName>
</protein>
<evidence type="ECO:0000256" key="3">
    <source>
        <dbReference type="ARBA" id="ARBA00022552"/>
    </source>
</evidence>
<evidence type="ECO:0000256" key="2">
    <source>
        <dbReference type="ARBA" id="ARBA00006301"/>
    </source>
</evidence>
<comment type="similarity">
    <text evidence="2 9">Belongs to the methyltransferase superfamily. RRP8 family.</text>
</comment>
<comment type="caution">
    <text evidence="11">The sequence shown here is derived from an EMBL/GenBank/DDBJ whole genome shotgun (WGS) entry which is preliminary data.</text>
</comment>
<dbReference type="PANTHER" id="PTHR12787">
    <property type="entry name" value="RIBOSOMAL RNA-PROCESSING PROTEIN 8"/>
    <property type="match status" value="1"/>
</dbReference>
<evidence type="ECO:0000256" key="9">
    <source>
        <dbReference type="RuleBase" id="RU365074"/>
    </source>
</evidence>
<keyword evidence="6 9" id="KW-0949">S-adenosyl-L-methionine</keyword>
<proteinExistence type="inferred from homology"/>
<organism evidence="11 12">
    <name type="scientific">Steccherinum ochraceum</name>
    <dbReference type="NCBI Taxonomy" id="92696"/>
    <lineage>
        <taxon>Eukaryota</taxon>
        <taxon>Fungi</taxon>
        <taxon>Dikarya</taxon>
        <taxon>Basidiomycota</taxon>
        <taxon>Agaricomycotina</taxon>
        <taxon>Agaricomycetes</taxon>
        <taxon>Polyporales</taxon>
        <taxon>Steccherinaceae</taxon>
        <taxon>Steccherinum</taxon>
    </lineage>
</organism>
<dbReference type="EC" id="2.1.1.-" evidence="9"/>
<evidence type="ECO:0000313" key="12">
    <source>
        <dbReference type="Proteomes" id="UP000292702"/>
    </source>
</evidence>
<sequence>MSLFEVPGWSVPNAPVNTASKKRKRPQGNDEKVPEAQVNMQKLMAKLGSGQKDAAQEHPPKKKNRKARGKTSAGAAPEKHRDAPSKKASKEPHVSPASKAAPPASPKVGQKNKKNKLRERPSDTAVSSSCANATKSNPAAGPSSGLTDLQTKLQSSLHGARFRWINETLYKSDSEHAHQMMRETPSVFTEYHTGFRHQVQSWPSNPVSHYVTVLSQKPAKTVIVDLGCGDAELARQLQPRGYTVLSYDLVSDNVYVIEADICSHIPLPGNEEAEEGSGGAQVVDVVVCALSLMGTNWPKCVREAWRILREGGELKIAEVASRFSDVARFTSLINSIGFKLQSTDDTNTHFTLFEFSKIPRKSKTENEWNKIMAQSDLLKPCEYKRR</sequence>
<gene>
    <name evidence="11" type="primary">RRP8</name>
    <name evidence="11" type="ORF">EIP91_006456</name>
</gene>
<dbReference type="EMBL" id="RWJN01000349">
    <property type="protein sequence ID" value="TCD62731.1"/>
    <property type="molecule type" value="Genomic_DNA"/>
</dbReference>
<evidence type="ECO:0000256" key="4">
    <source>
        <dbReference type="ARBA" id="ARBA00022603"/>
    </source>
</evidence>
<keyword evidence="4 9" id="KW-0489">Methyltransferase</keyword>
<evidence type="ECO:0000256" key="8">
    <source>
        <dbReference type="ARBA" id="ARBA00076672"/>
    </source>
</evidence>
<dbReference type="GO" id="GO:0005730">
    <property type="term" value="C:nucleolus"/>
    <property type="evidence" value="ECO:0007669"/>
    <property type="project" value="UniProtKB-SubCell"/>
</dbReference>
<dbReference type="PANTHER" id="PTHR12787:SF0">
    <property type="entry name" value="RIBOSOMAL RNA-PROCESSING PROTEIN 8"/>
    <property type="match status" value="1"/>
</dbReference>
<accession>A0A4R0R5L9</accession>
<dbReference type="Gene3D" id="1.10.10.2150">
    <property type="entry name" value="Ribosomal RNA-processing protein 8, N-terminal domain"/>
    <property type="match status" value="1"/>
</dbReference>
<dbReference type="GO" id="GO:0016433">
    <property type="term" value="F:rRNA (adenine) methyltransferase activity"/>
    <property type="evidence" value="ECO:0007669"/>
    <property type="project" value="TreeGrafter"/>
</dbReference>
<evidence type="ECO:0000256" key="5">
    <source>
        <dbReference type="ARBA" id="ARBA00022679"/>
    </source>
</evidence>
<dbReference type="InterPro" id="IPR029063">
    <property type="entry name" value="SAM-dependent_MTases_sf"/>
</dbReference>
<dbReference type="InterPro" id="IPR042036">
    <property type="entry name" value="RRP8_N"/>
</dbReference>
<evidence type="ECO:0000313" key="11">
    <source>
        <dbReference type="EMBL" id="TCD62731.1"/>
    </source>
</evidence>
<feature type="compositionally biased region" description="Basic residues" evidence="10">
    <location>
        <begin position="60"/>
        <end position="69"/>
    </location>
</feature>
<feature type="region of interest" description="Disordered" evidence="10">
    <location>
        <begin position="1"/>
        <end position="147"/>
    </location>
</feature>
<dbReference type="AlphaFoldDB" id="A0A4R0R5L9"/>
<keyword evidence="3 9" id="KW-0698">rRNA processing</keyword>
<evidence type="ECO:0000256" key="10">
    <source>
        <dbReference type="SAM" id="MobiDB-lite"/>
    </source>
</evidence>
<dbReference type="InterPro" id="IPR007823">
    <property type="entry name" value="RRP8"/>
</dbReference>
<reference evidence="11 12" key="1">
    <citation type="submission" date="2018-11" db="EMBL/GenBank/DDBJ databases">
        <title>Genome assembly of Steccherinum ochraceum LE-BIN_3174, the white-rot fungus of the Steccherinaceae family (The Residual Polyporoid clade, Polyporales, Basidiomycota).</title>
        <authorList>
            <person name="Fedorova T.V."/>
            <person name="Glazunova O.A."/>
            <person name="Landesman E.O."/>
            <person name="Moiseenko K.V."/>
            <person name="Psurtseva N.V."/>
            <person name="Savinova O.S."/>
            <person name="Shakhova N.V."/>
            <person name="Tyazhelova T.V."/>
            <person name="Vasina D.V."/>
        </authorList>
    </citation>
    <scope>NUCLEOTIDE SEQUENCE [LARGE SCALE GENOMIC DNA]</scope>
    <source>
        <strain evidence="11 12">LE-BIN_3174</strain>
    </source>
</reference>
<keyword evidence="12" id="KW-1185">Reference proteome</keyword>
<dbReference type="Pfam" id="PF05148">
    <property type="entry name" value="Methyltransf_8"/>
    <property type="match status" value="1"/>
</dbReference>
<keyword evidence="5 9" id="KW-0808">Transferase</keyword>
<feature type="compositionally biased region" description="Polar residues" evidence="10">
    <location>
        <begin position="124"/>
        <end position="137"/>
    </location>
</feature>
<evidence type="ECO:0000256" key="7">
    <source>
        <dbReference type="ARBA" id="ARBA00023242"/>
    </source>
</evidence>
<comment type="subcellular location">
    <subcellularLocation>
        <location evidence="1 9">Nucleus</location>
        <location evidence="1 9">Nucleolus</location>
    </subcellularLocation>
</comment>
<feature type="compositionally biased region" description="Basic and acidic residues" evidence="10">
    <location>
        <begin position="77"/>
        <end position="93"/>
    </location>
</feature>
<dbReference type="OrthoDB" id="10258825at2759"/>
<evidence type="ECO:0000256" key="6">
    <source>
        <dbReference type="ARBA" id="ARBA00022691"/>
    </source>
</evidence>
<dbReference type="STRING" id="92696.A0A4R0R5L9"/>
<dbReference type="FunFam" id="1.10.10.2150:FF:000001">
    <property type="entry name" value="Ribosomal RNA-processing protein 8"/>
    <property type="match status" value="1"/>
</dbReference>
<keyword evidence="7 9" id="KW-0539">Nucleus</keyword>
<dbReference type="CDD" id="cd02440">
    <property type="entry name" value="AdoMet_MTases"/>
    <property type="match status" value="1"/>
</dbReference>